<dbReference type="SUPFAM" id="SSF51735">
    <property type="entry name" value="NAD(P)-binding Rossmann-fold domains"/>
    <property type="match status" value="1"/>
</dbReference>
<evidence type="ECO:0000313" key="1">
    <source>
        <dbReference type="EMBL" id="BDZ40128.1"/>
    </source>
</evidence>
<name>A0ABM8FWM6_9MICO</name>
<dbReference type="Proteomes" id="UP001321543">
    <property type="component" value="Chromosome"/>
</dbReference>
<keyword evidence="2" id="KW-1185">Reference proteome</keyword>
<proteinExistence type="predicted"/>
<dbReference type="Gene3D" id="3.40.50.720">
    <property type="entry name" value="NAD(P)-binding Rossmann-like Domain"/>
    <property type="match status" value="1"/>
</dbReference>
<dbReference type="EMBL" id="AP027728">
    <property type="protein sequence ID" value="BDZ40128.1"/>
    <property type="molecule type" value="Genomic_DNA"/>
</dbReference>
<evidence type="ECO:0008006" key="3">
    <source>
        <dbReference type="Google" id="ProtNLM"/>
    </source>
</evidence>
<dbReference type="RefSeq" id="WP_286300636.1">
    <property type="nucleotide sequence ID" value="NZ_AP027728.1"/>
</dbReference>
<reference evidence="2" key="1">
    <citation type="journal article" date="2019" name="Int. J. Syst. Evol. Microbiol.">
        <title>The Global Catalogue of Microorganisms (GCM) 10K type strain sequencing project: providing services to taxonomists for standard genome sequencing and annotation.</title>
        <authorList>
            <consortium name="The Broad Institute Genomics Platform"/>
            <consortium name="The Broad Institute Genome Sequencing Center for Infectious Disease"/>
            <person name="Wu L."/>
            <person name="Ma J."/>
        </authorList>
    </citation>
    <scope>NUCLEOTIDE SEQUENCE [LARGE SCALE GENOMIC DNA]</scope>
    <source>
        <strain evidence="2">NBRC 106310</strain>
    </source>
</reference>
<protein>
    <recommendedName>
        <fullName evidence="3">Gfo/Idh/MocA family oxidoreductase</fullName>
    </recommendedName>
</protein>
<evidence type="ECO:0000313" key="2">
    <source>
        <dbReference type="Proteomes" id="UP001321543"/>
    </source>
</evidence>
<accession>A0ABM8FWM6</accession>
<sequence length="57" mass="6238">MAETETRAETVLRYGLVGAGTMGQEHIRYIELIDGGEIVAIADPHVQTTSTVHDVRE</sequence>
<dbReference type="InterPro" id="IPR036291">
    <property type="entry name" value="NAD(P)-bd_dom_sf"/>
</dbReference>
<gene>
    <name evidence="1" type="ORF">GCM10025863_27420</name>
</gene>
<organism evidence="1 2">
    <name type="scientific">Microbacterium suwonense</name>
    <dbReference type="NCBI Taxonomy" id="683047"/>
    <lineage>
        <taxon>Bacteria</taxon>
        <taxon>Bacillati</taxon>
        <taxon>Actinomycetota</taxon>
        <taxon>Actinomycetes</taxon>
        <taxon>Micrococcales</taxon>
        <taxon>Microbacteriaceae</taxon>
        <taxon>Microbacterium</taxon>
    </lineage>
</organism>